<dbReference type="RefSeq" id="WP_021689387.1">
    <property type="nucleotide sequence ID" value="NZ_BASZ01000002.1"/>
</dbReference>
<dbReference type="eggNOG" id="COG1028">
    <property type="taxonomic scope" value="Bacteria"/>
</dbReference>
<comment type="caution">
    <text evidence="2">The sequence shown here is derived from an EMBL/GenBank/DDBJ whole genome shotgun (WGS) entry which is preliminary data.</text>
</comment>
<accession>U2YJ94</accession>
<sequence length="269" mass="28114">MVLKLAGKVALVTGCGSSAPGWGNGRAITTLLARQGAMVVGVDRDLDSAAATQTLIADEGNRLDIAACDVTDRDQVARTIQDCVARHGRLDILINNVGQSEPGTPATMEPDVFQQQLDLNLTSAFLTSRSALPVMERQGGGAIVNISSVAGMRWVGKDQVGYAAAKAGLIHFTKVTAVAYAKAGVRLNCVVPGLMNTPLLARLAERYAGGEFEAMIATRHAQVPMGRMGDAWDIAHAALFLVSDEARYITGTEIVVDGGLTASTGTPPV</sequence>
<name>U2YJ94_9SPHN</name>
<dbReference type="KEGG" id="ntd:EGO55_02365"/>
<evidence type="ECO:0000313" key="2">
    <source>
        <dbReference type="EMBL" id="GAD48480.1"/>
    </source>
</evidence>
<protein>
    <submittedName>
        <fullName evidence="2">Putative oxidoreductase</fullName>
    </submittedName>
</protein>
<keyword evidence="3" id="KW-1185">Reference proteome</keyword>
<dbReference type="FunFam" id="3.40.50.720:FF:000084">
    <property type="entry name" value="Short-chain dehydrogenase reductase"/>
    <property type="match status" value="1"/>
</dbReference>
<organism evidence="2 3">
    <name type="scientific">Caenibius tardaugens NBRC 16725</name>
    <dbReference type="NCBI Taxonomy" id="1219035"/>
    <lineage>
        <taxon>Bacteria</taxon>
        <taxon>Pseudomonadati</taxon>
        <taxon>Pseudomonadota</taxon>
        <taxon>Alphaproteobacteria</taxon>
        <taxon>Sphingomonadales</taxon>
        <taxon>Erythrobacteraceae</taxon>
        <taxon>Caenibius</taxon>
    </lineage>
</organism>
<evidence type="ECO:0000256" key="1">
    <source>
        <dbReference type="ARBA" id="ARBA00006484"/>
    </source>
</evidence>
<proteinExistence type="inferred from homology"/>
<dbReference type="PANTHER" id="PTHR42760">
    <property type="entry name" value="SHORT-CHAIN DEHYDROGENASES/REDUCTASES FAMILY MEMBER"/>
    <property type="match status" value="1"/>
</dbReference>
<dbReference type="PROSITE" id="PS00061">
    <property type="entry name" value="ADH_SHORT"/>
    <property type="match status" value="1"/>
</dbReference>
<evidence type="ECO:0000313" key="3">
    <source>
        <dbReference type="Proteomes" id="UP000016568"/>
    </source>
</evidence>
<dbReference type="PANTHER" id="PTHR42760:SF122">
    <property type="entry name" value="NAD(P)-BINDING PROTEIN"/>
    <property type="match status" value="1"/>
</dbReference>
<dbReference type="InterPro" id="IPR036291">
    <property type="entry name" value="NAD(P)-bd_dom_sf"/>
</dbReference>
<dbReference type="Pfam" id="PF13561">
    <property type="entry name" value="adh_short_C2"/>
    <property type="match status" value="1"/>
</dbReference>
<dbReference type="InterPro" id="IPR020904">
    <property type="entry name" value="Sc_DH/Rdtase_CS"/>
</dbReference>
<dbReference type="Gene3D" id="3.40.50.720">
    <property type="entry name" value="NAD(P)-binding Rossmann-like Domain"/>
    <property type="match status" value="1"/>
</dbReference>
<dbReference type="Proteomes" id="UP000016568">
    <property type="component" value="Unassembled WGS sequence"/>
</dbReference>
<dbReference type="GO" id="GO:0006633">
    <property type="term" value="P:fatty acid biosynthetic process"/>
    <property type="evidence" value="ECO:0007669"/>
    <property type="project" value="TreeGrafter"/>
</dbReference>
<dbReference type="AlphaFoldDB" id="U2YJ94"/>
<dbReference type="OrthoDB" id="9789398at2"/>
<dbReference type="GO" id="GO:0016616">
    <property type="term" value="F:oxidoreductase activity, acting on the CH-OH group of donors, NAD or NADP as acceptor"/>
    <property type="evidence" value="ECO:0007669"/>
    <property type="project" value="TreeGrafter"/>
</dbReference>
<dbReference type="SUPFAM" id="SSF51735">
    <property type="entry name" value="NAD(P)-binding Rossmann-fold domains"/>
    <property type="match status" value="1"/>
</dbReference>
<dbReference type="PRINTS" id="PR00080">
    <property type="entry name" value="SDRFAMILY"/>
</dbReference>
<dbReference type="EMBL" id="BASZ01000002">
    <property type="protein sequence ID" value="GAD48480.1"/>
    <property type="molecule type" value="Genomic_DNA"/>
</dbReference>
<dbReference type="InterPro" id="IPR002347">
    <property type="entry name" value="SDR_fam"/>
</dbReference>
<gene>
    <name evidence="2" type="ORF">NT2_02_05640</name>
</gene>
<dbReference type="GO" id="GO:0048038">
    <property type="term" value="F:quinone binding"/>
    <property type="evidence" value="ECO:0007669"/>
    <property type="project" value="TreeGrafter"/>
</dbReference>
<reference evidence="2 3" key="1">
    <citation type="submission" date="2013-09" db="EMBL/GenBank/DDBJ databases">
        <title>Whole genome shotgun sequence of Novosphingobium tardaugens NBRC 16725.</title>
        <authorList>
            <person name="Isaki S."/>
            <person name="Hosoyama A."/>
            <person name="Tsuchikane K."/>
            <person name="Katsumata H."/>
            <person name="Ando Y."/>
            <person name="Yamazaki S."/>
            <person name="Fujita N."/>
        </authorList>
    </citation>
    <scope>NUCLEOTIDE SEQUENCE [LARGE SCALE GENOMIC DNA]</scope>
    <source>
        <strain evidence="2 3">NBRC 16725</strain>
    </source>
</reference>
<dbReference type="PRINTS" id="PR00081">
    <property type="entry name" value="GDHRDH"/>
</dbReference>
<comment type="similarity">
    <text evidence="1">Belongs to the short-chain dehydrogenases/reductases (SDR) family.</text>
</comment>